<dbReference type="RefSeq" id="WP_344024084.1">
    <property type="nucleotide sequence ID" value="NZ_BAAABX010000032.1"/>
</dbReference>
<reference evidence="1 2" key="1">
    <citation type="journal article" date="2019" name="Int. J. Syst. Evol. Microbiol.">
        <title>The Global Catalogue of Microorganisms (GCM) 10K type strain sequencing project: providing services to taxonomists for standard genome sequencing and annotation.</title>
        <authorList>
            <consortium name="The Broad Institute Genomics Platform"/>
            <consortium name="The Broad Institute Genome Sequencing Center for Infectious Disease"/>
            <person name="Wu L."/>
            <person name="Ma J."/>
        </authorList>
    </citation>
    <scope>NUCLEOTIDE SEQUENCE [LARGE SCALE GENOMIC DNA]</scope>
    <source>
        <strain evidence="1 2">JCM 4788</strain>
    </source>
</reference>
<keyword evidence="2" id="KW-1185">Reference proteome</keyword>
<dbReference type="Proteomes" id="UP001500879">
    <property type="component" value="Unassembled WGS sequence"/>
</dbReference>
<dbReference type="EMBL" id="BAAABX010000032">
    <property type="protein sequence ID" value="GAA0406401.1"/>
    <property type="molecule type" value="Genomic_DNA"/>
</dbReference>
<protein>
    <recommendedName>
        <fullName evidence="3">Transcriptional regulator</fullName>
    </recommendedName>
</protein>
<evidence type="ECO:0000313" key="1">
    <source>
        <dbReference type="EMBL" id="GAA0406401.1"/>
    </source>
</evidence>
<evidence type="ECO:0008006" key="3">
    <source>
        <dbReference type="Google" id="ProtNLM"/>
    </source>
</evidence>
<gene>
    <name evidence="1" type="ORF">GCM10010357_29220</name>
</gene>
<sequence>MIETIETHRRDLRGGSCIEIRIRYDDFEGGPTQIRYRDILGEEHEMLFHPDDLTALHEMLNRKFARSPHDA</sequence>
<organism evidence="1 2">
    <name type="scientific">Streptomyces luteireticuli</name>
    <dbReference type="NCBI Taxonomy" id="173858"/>
    <lineage>
        <taxon>Bacteria</taxon>
        <taxon>Bacillati</taxon>
        <taxon>Actinomycetota</taxon>
        <taxon>Actinomycetes</taxon>
        <taxon>Kitasatosporales</taxon>
        <taxon>Streptomycetaceae</taxon>
        <taxon>Streptomyces</taxon>
    </lineage>
</organism>
<proteinExistence type="predicted"/>
<accession>A0ABN0YS29</accession>
<name>A0ABN0YS29_9ACTN</name>
<evidence type="ECO:0000313" key="2">
    <source>
        <dbReference type="Proteomes" id="UP001500879"/>
    </source>
</evidence>
<comment type="caution">
    <text evidence="1">The sequence shown here is derived from an EMBL/GenBank/DDBJ whole genome shotgun (WGS) entry which is preliminary data.</text>
</comment>